<dbReference type="Gene3D" id="3.40.309.10">
    <property type="entry name" value="Aldehyde Dehydrogenase, Chain A, domain 2"/>
    <property type="match status" value="1"/>
</dbReference>
<evidence type="ECO:0000256" key="1">
    <source>
        <dbReference type="ARBA" id="ARBA00009986"/>
    </source>
</evidence>
<dbReference type="HOGENOM" id="CLU_005391_0_2_4"/>
<dbReference type="InterPro" id="IPR016161">
    <property type="entry name" value="Ald_DH/histidinol_DH"/>
</dbReference>
<dbReference type="GO" id="GO:0016620">
    <property type="term" value="F:oxidoreductase activity, acting on the aldehyde or oxo group of donors, NAD or NADP as acceptor"/>
    <property type="evidence" value="ECO:0007669"/>
    <property type="project" value="InterPro"/>
</dbReference>
<dbReference type="PANTHER" id="PTHR11699">
    <property type="entry name" value="ALDEHYDE DEHYDROGENASE-RELATED"/>
    <property type="match status" value="1"/>
</dbReference>
<dbReference type="PROSITE" id="PS00687">
    <property type="entry name" value="ALDEHYDE_DEHYDR_GLU"/>
    <property type="match status" value="1"/>
</dbReference>
<dbReference type="FunFam" id="3.40.605.10:FF:000007">
    <property type="entry name" value="NAD/NADP-dependent betaine aldehyde dehydrogenase"/>
    <property type="match status" value="1"/>
</dbReference>
<gene>
    <name evidence="6" type="ORF">MIM_c20850</name>
</gene>
<reference evidence="6 7" key="1">
    <citation type="journal article" date="2014" name="Microbiology">
        <title>Unravelling the complete genome sequence of Advenella mimigardefordensis strain DPN7T and novel insights in the catabolism of the xenobiotic polythioester precursor 3,3'-dithiodipropionate.</title>
        <authorList>
            <person name="Wubbeler J.H."/>
            <person name="Hiessl S."/>
            <person name="Schuldes J."/>
            <person name="Thurmer A."/>
            <person name="Daniel R."/>
            <person name="Steinbuchel A."/>
        </authorList>
    </citation>
    <scope>NUCLEOTIDE SEQUENCE [LARGE SCALE GENOMIC DNA]</scope>
    <source>
        <strain evidence="7">DSM 17166 / LMG 22922 / DPN7</strain>
    </source>
</reference>
<dbReference type="Gene3D" id="3.40.605.10">
    <property type="entry name" value="Aldehyde Dehydrogenase, Chain A, domain 1"/>
    <property type="match status" value="1"/>
</dbReference>
<dbReference type="AlphaFoldDB" id="W0PBC0"/>
<accession>W0PBC0</accession>
<feature type="domain" description="Aldehyde dehydrogenase" evidence="5">
    <location>
        <begin position="38"/>
        <end position="498"/>
    </location>
</feature>
<evidence type="ECO:0000313" key="6">
    <source>
        <dbReference type="EMBL" id="AHG64164.1"/>
    </source>
</evidence>
<proteinExistence type="inferred from homology"/>
<evidence type="ECO:0000256" key="3">
    <source>
        <dbReference type="PROSITE-ProRule" id="PRU10007"/>
    </source>
</evidence>
<evidence type="ECO:0000259" key="5">
    <source>
        <dbReference type="Pfam" id="PF00171"/>
    </source>
</evidence>
<keyword evidence="7" id="KW-1185">Reference proteome</keyword>
<dbReference type="FunFam" id="3.40.309.10:FF:000012">
    <property type="entry name" value="Betaine aldehyde dehydrogenase"/>
    <property type="match status" value="1"/>
</dbReference>
<evidence type="ECO:0000256" key="4">
    <source>
        <dbReference type="RuleBase" id="RU003345"/>
    </source>
</evidence>
<dbReference type="STRING" id="1247726.MIM_c20850"/>
<dbReference type="eggNOG" id="COG1012">
    <property type="taxonomic scope" value="Bacteria"/>
</dbReference>
<dbReference type="InterPro" id="IPR015590">
    <property type="entry name" value="Aldehyde_DH_dom"/>
</dbReference>
<dbReference type="InterPro" id="IPR029510">
    <property type="entry name" value="Ald_DH_CS_GLU"/>
</dbReference>
<organism evidence="6 7">
    <name type="scientific">Advenella mimigardefordensis (strain DSM 17166 / LMG 22922 / DPN7)</name>
    <dbReference type="NCBI Taxonomy" id="1247726"/>
    <lineage>
        <taxon>Bacteria</taxon>
        <taxon>Pseudomonadati</taxon>
        <taxon>Pseudomonadota</taxon>
        <taxon>Betaproteobacteria</taxon>
        <taxon>Burkholderiales</taxon>
        <taxon>Alcaligenaceae</taxon>
    </lineage>
</organism>
<keyword evidence="2 4" id="KW-0560">Oxidoreductase</keyword>
<dbReference type="RefSeq" id="WP_025372800.1">
    <property type="nucleotide sequence ID" value="NZ_CP003915.1"/>
</dbReference>
<dbReference type="KEGG" id="amim:MIM_c20850"/>
<dbReference type="InterPro" id="IPR016162">
    <property type="entry name" value="Ald_DH_N"/>
</dbReference>
<comment type="similarity">
    <text evidence="1 4">Belongs to the aldehyde dehydrogenase family.</text>
</comment>
<dbReference type="Proteomes" id="UP000019095">
    <property type="component" value="Chromosome"/>
</dbReference>
<dbReference type="InterPro" id="IPR016163">
    <property type="entry name" value="Ald_DH_C"/>
</dbReference>
<protein>
    <submittedName>
        <fullName evidence="6">Aldehyde dehydrogenase</fullName>
    </submittedName>
</protein>
<feature type="active site" evidence="3">
    <location>
        <position position="275"/>
    </location>
</feature>
<sequence length="502" mass="53922">MNAFDPTNHADETIRAAYQRASAWLANGSKTLFIDGKWVPALSGKDSQTIDPATENTLASVAEADASDVDLAVAAARKAFEYGTWRGLSPHQRSRLLLKIADLIEEYGDELAVLETLDVGAPLAFAQRHVAHSAETFRYYAGWSSKIYGTTNPTSDDRFIYMLREPMGVCALINAWNVPLVMAATKIAPALACGNTVVLKPAEQTPLSTLRLAELIEMAGIPTGVLNVVTGLGATVGAALSAHPDIDKIAFTGSTAVGRHILQSSAGNMKKVTLELGGKSPNIIFPDADVQRAIETAVLAFCRNSGQICSSGTRLFVHESLYDEVSEKVAGIAATYKVGSPFDPETKLGPLISATQMARVLSYVDKGKAEGAGLKQGGKRVGETGFFVEPTVFEHVNNEMTIAREEIFGPVLSVIPFRDEDDAVFKGNDTIYGLAAAVWTRDASRAHRVARALKAGRIWINTYAEGDQVMSMGGYKQSGYGREMGAESIDAYTQTKSVFMKL</sequence>
<dbReference type="SUPFAM" id="SSF53720">
    <property type="entry name" value="ALDH-like"/>
    <property type="match status" value="1"/>
</dbReference>
<dbReference type="OrthoDB" id="6187633at2"/>
<evidence type="ECO:0000313" key="7">
    <source>
        <dbReference type="Proteomes" id="UP000019095"/>
    </source>
</evidence>
<dbReference type="PATRIC" id="fig|1247726.3.peg.2294"/>
<name>W0PBC0_ADVMD</name>
<evidence type="ECO:0000256" key="2">
    <source>
        <dbReference type="ARBA" id="ARBA00023002"/>
    </source>
</evidence>
<dbReference type="Pfam" id="PF00171">
    <property type="entry name" value="Aldedh"/>
    <property type="match status" value="1"/>
</dbReference>
<dbReference type="EMBL" id="CP003915">
    <property type="protein sequence ID" value="AHG64164.1"/>
    <property type="molecule type" value="Genomic_DNA"/>
</dbReference>